<protein>
    <submittedName>
        <fullName evidence="7">Response regulator</fullName>
    </submittedName>
</protein>
<dbReference type="CDD" id="cd17536">
    <property type="entry name" value="REC_YesN-like"/>
    <property type="match status" value="1"/>
</dbReference>
<evidence type="ECO:0000256" key="1">
    <source>
        <dbReference type="ARBA" id="ARBA00023015"/>
    </source>
</evidence>
<dbReference type="RefSeq" id="WP_326074326.1">
    <property type="nucleotide sequence ID" value="NZ_JARLKY010000063.1"/>
</dbReference>
<keyword evidence="3" id="KW-0804">Transcription</keyword>
<keyword evidence="4" id="KW-0597">Phosphoprotein</keyword>
<keyword evidence="8" id="KW-1185">Reference proteome</keyword>
<feature type="domain" description="HTH araC/xylS-type" evidence="5">
    <location>
        <begin position="427"/>
        <end position="525"/>
    </location>
</feature>
<dbReference type="InterPro" id="IPR009057">
    <property type="entry name" value="Homeodomain-like_sf"/>
</dbReference>
<dbReference type="InterPro" id="IPR018060">
    <property type="entry name" value="HTH_AraC"/>
</dbReference>
<dbReference type="Pfam" id="PF12833">
    <property type="entry name" value="HTH_18"/>
    <property type="match status" value="1"/>
</dbReference>
<dbReference type="Gene3D" id="1.10.10.60">
    <property type="entry name" value="Homeodomain-like"/>
    <property type="match status" value="2"/>
</dbReference>
<dbReference type="InterPro" id="IPR011006">
    <property type="entry name" value="CheY-like_superfamily"/>
</dbReference>
<dbReference type="InterPro" id="IPR001789">
    <property type="entry name" value="Sig_transdc_resp-reg_receiver"/>
</dbReference>
<dbReference type="PROSITE" id="PS01124">
    <property type="entry name" value="HTH_ARAC_FAMILY_2"/>
    <property type="match status" value="1"/>
</dbReference>
<reference evidence="7 8" key="1">
    <citation type="submission" date="2023-03" db="EMBL/GenBank/DDBJ databases">
        <title>Bacillus Genome Sequencing.</title>
        <authorList>
            <person name="Dunlap C."/>
        </authorList>
    </citation>
    <scope>NUCLEOTIDE SEQUENCE [LARGE SCALE GENOMIC DNA]</scope>
    <source>
        <strain evidence="7 8">BD-533</strain>
    </source>
</reference>
<gene>
    <name evidence="7" type="ORF">P4I72_24375</name>
</gene>
<dbReference type="Pfam" id="PF00072">
    <property type="entry name" value="Response_reg"/>
    <property type="match status" value="1"/>
</dbReference>
<dbReference type="SMART" id="SM00342">
    <property type="entry name" value="HTH_ARAC"/>
    <property type="match status" value="1"/>
</dbReference>
<organism evidence="7 8">
    <name type="scientific">Paenibacillus alba</name>
    <dbReference type="NCBI Taxonomy" id="1197127"/>
    <lineage>
        <taxon>Bacteria</taxon>
        <taxon>Bacillati</taxon>
        <taxon>Bacillota</taxon>
        <taxon>Bacilli</taxon>
        <taxon>Bacillales</taxon>
        <taxon>Paenibacillaceae</taxon>
        <taxon>Paenibacillus</taxon>
    </lineage>
</organism>
<feature type="domain" description="Response regulatory" evidence="6">
    <location>
        <begin position="3"/>
        <end position="120"/>
    </location>
</feature>
<dbReference type="EMBL" id="JARLKY010000063">
    <property type="protein sequence ID" value="MEC0230272.1"/>
    <property type="molecule type" value="Genomic_DNA"/>
</dbReference>
<evidence type="ECO:0000313" key="7">
    <source>
        <dbReference type="EMBL" id="MEC0230272.1"/>
    </source>
</evidence>
<evidence type="ECO:0000256" key="2">
    <source>
        <dbReference type="ARBA" id="ARBA00023125"/>
    </source>
</evidence>
<evidence type="ECO:0000256" key="4">
    <source>
        <dbReference type="PROSITE-ProRule" id="PRU00169"/>
    </source>
</evidence>
<dbReference type="SUPFAM" id="SSF46689">
    <property type="entry name" value="Homeodomain-like"/>
    <property type="match status" value="2"/>
</dbReference>
<dbReference type="SUPFAM" id="SSF52172">
    <property type="entry name" value="CheY-like"/>
    <property type="match status" value="1"/>
</dbReference>
<evidence type="ECO:0000259" key="6">
    <source>
        <dbReference type="PROSITE" id="PS50110"/>
    </source>
</evidence>
<dbReference type="Gene3D" id="3.40.50.2300">
    <property type="match status" value="1"/>
</dbReference>
<proteinExistence type="predicted"/>
<dbReference type="PROSITE" id="PS50110">
    <property type="entry name" value="RESPONSE_REGULATORY"/>
    <property type="match status" value="1"/>
</dbReference>
<evidence type="ECO:0000259" key="5">
    <source>
        <dbReference type="PROSITE" id="PS01124"/>
    </source>
</evidence>
<dbReference type="PANTHER" id="PTHR43280">
    <property type="entry name" value="ARAC-FAMILY TRANSCRIPTIONAL REGULATOR"/>
    <property type="match status" value="1"/>
</dbReference>
<evidence type="ECO:0000256" key="3">
    <source>
        <dbReference type="ARBA" id="ARBA00023163"/>
    </source>
</evidence>
<dbReference type="SMART" id="SM00448">
    <property type="entry name" value="REC"/>
    <property type="match status" value="1"/>
</dbReference>
<keyword evidence="1" id="KW-0805">Transcription regulation</keyword>
<name>A0ABU6G7Y3_9BACL</name>
<dbReference type="PANTHER" id="PTHR43280:SF10">
    <property type="entry name" value="REGULATORY PROTEIN POCR"/>
    <property type="match status" value="1"/>
</dbReference>
<comment type="caution">
    <text evidence="7">The sequence shown here is derived from an EMBL/GenBank/DDBJ whole genome shotgun (WGS) entry which is preliminary data.</text>
</comment>
<sequence length="534" mass="61510">MKRLLLIDDEFMARQHIKEAFPWEEWGYTIVGEATNGVEAQAAVEALDPDIALIDITMPVMDGLTLLKHMNTRFPHTKCVILTAHREFSYINQAMQNGAVGYILKSPINLTETKAALDKALKESEKDSQILSASQNRKTIQSNSYPLRKHFFQQLLTGLYVNDDEITQRANDIGAQLKFASFLLLTVEVDGLAGVYSLYSNNDRMLIEFSMLEIIRESLLELLPVKIEIFPLEFGRLTLMVCTNEKQLDKESCMEICLRLEQAIQPQLEKYLDVTVKLAASEGFYRPSQIRTMFRQTEGLFIYRFYQEKPRTIVTYGLRPFRQMSSDQWDALLTMTAPLEEVRPHEFHVKTMDKIQSYLIQMNPCPTDVINWFISLQVSLNKAAYLSEWPDFQQAAYLGEATKLLLAWLQKRDRVAGEAIAVRPEIARAIQYIRHHLGDELTVDAISAESGFSTSHFSHIFKKEVGMSVIDYVLEQRIELAKKYLSEGKFRNYELSEKVGFQHYSYFSNIFKKMTGVSPNEYKRSMKNVITQSE</sequence>
<feature type="modified residue" description="4-aspartylphosphate" evidence="4">
    <location>
        <position position="55"/>
    </location>
</feature>
<keyword evidence="2" id="KW-0238">DNA-binding</keyword>
<dbReference type="Proteomes" id="UP001338137">
    <property type="component" value="Unassembled WGS sequence"/>
</dbReference>
<evidence type="ECO:0000313" key="8">
    <source>
        <dbReference type="Proteomes" id="UP001338137"/>
    </source>
</evidence>
<accession>A0ABU6G7Y3</accession>